<evidence type="ECO:0000313" key="3">
    <source>
        <dbReference type="EMBL" id="ACA59259.1"/>
    </source>
</evidence>
<evidence type="ECO:0000313" key="4">
    <source>
        <dbReference type="Proteomes" id="UP000008544"/>
    </source>
</evidence>
<dbReference type="Gene3D" id="3.20.20.80">
    <property type="entry name" value="Glycosidases"/>
    <property type="match status" value="1"/>
</dbReference>
<evidence type="ECO:0000256" key="1">
    <source>
        <dbReference type="SAM" id="SignalP"/>
    </source>
</evidence>
<gene>
    <name evidence="3" type="ordered locus">Daud_0729</name>
</gene>
<feature type="chain" id="PRO_5002765429" evidence="1">
    <location>
        <begin position="23"/>
        <end position="426"/>
    </location>
</feature>
<dbReference type="AlphaFoldDB" id="B1I2L9"/>
<accession>B1I2L9</accession>
<dbReference type="KEGG" id="dau:Daud_0729"/>
<reference evidence="4" key="1">
    <citation type="submission" date="2007-10" db="EMBL/GenBank/DDBJ databases">
        <title>Complete sequence of chromosome of Desulforudis audaxviator MP104C.</title>
        <authorList>
            <person name="Copeland A."/>
            <person name="Lucas S."/>
            <person name="Lapidus A."/>
            <person name="Barry K."/>
            <person name="Glavina del Rio T."/>
            <person name="Dalin E."/>
            <person name="Tice H."/>
            <person name="Bruce D."/>
            <person name="Pitluck S."/>
            <person name="Lowry S.R."/>
            <person name="Larimer F."/>
            <person name="Land M.L."/>
            <person name="Hauser L."/>
            <person name="Kyrpides N."/>
            <person name="Ivanova N.N."/>
            <person name="Richardson P."/>
        </authorList>
    </citation>
    <scope>NUCLEOTIDE SEQUENCE [LARGE SCALE GENOMIC DNA]</scope>
    <source>
        <strain evidence="4">MP104C</strain>
    </source>
</reference>
<keyword evidence="4" id="KW-1185">Reference proteome</keyword>
<sequence>MMKRSIFVTATTLLLTVTVLFAAPPYRQAGAGSPEIIVLLDGLPVHFDVPPQIINGRTLVPFRLIAEALNISVSWDGTTRTVSASEGGKQVILQIDNNTGIVNGSAIILDTAPVIIDSRTLIPLRFFSETFGCRVEWAGETRTIKIASPPCSMNVIGFYALGDARTSSWTNLFGVPFPATGIGNTDIVRELALGWYTIDAEGNLLTRSPRTAWQRPAGWETVLATAREFGFRTEMVIHETNRGGLLTAFLNDEQAMSRAVDAIVQEASLFDGVNLNLEELGPYATGETQQKIRDSFTNFVALLSPPLREASKTITLTIHPPNSSFRGYDYQALSQLADRIIVMAHDYGPKPEPLNRVVQAVEMALTVVPREKLVLAISAPSETAESITAKVGIAKRYRLQGVSLWRLGLVTEGMWASLRQTIKTRR</sequence>
<dbReference type="STRING" id="477974.Daud_0729"/>
<dbReference type="InterPro" id="IPR012854">
    <property type="entry name" value="Cu_amine_oxidase-like_N"/>
</dbReference>
<dbReference type="Gene3D" id="3.30.457.10">
    <property type="entry name" value="Copper amine oxidase-like, N-terminal domain"/>
    <property type="match status" value="1"/>
</dbReference>
<dbReference type="Proteomes" id="UP000008544">
    <property type="component" value="Chromosome"/>
</dbReference>
<dbReference type="EMBL" id="CP000860">
    <property type="protein sequence ID" value="ACA59259.1"/>
    <property type="molecule type" value="Genomic_DNA"/>
</dbReference>
<reference evidence="3 4" key="2">
    <citation type="journal article" date="2008" name="Science">
        <title>Environmental genomics reveals a single-species ecosystem deep within Earth.</title>
        <authorList>
            <person name="Chivian D."/>
            <person name="Brodie E.L."/>
            <person name="Alm E.J."/>
            <person name="Culley D.E."/>
            <person name="Dehal P.S."/>
            <person name="Desantis T.Z."/>
            <person name="Gihring T.M."/>
            <person name="Lapidus A."/>
            <person name="Lin L.H."/>
            <person name="Lowry S.R."/>
            <person name="Moser D.P."/>
            <person name="Richardson P.M."/>
            <person name="Southam G."/>
            <person name="Wanger G."/>
            <person name="Pratt L.M."/>
            <person name="Andersen G.L."/>
            <person name="Hazen T.C."/>
            <person name="Brockman F.J."/>
            <person name="Arkin A.P."/>
            <person name="Onstott T.C."/>
        </authorList>
    </citation>
    <scope>NUCLEOTIDE SEQUENCE [LARGE SCALE GENOMIC DNA]</scope>
    <source>
        <strain evidence="3 4">MP104C</strain>
    </source>
</reference>
<protein>
    <submittedName>
        <fullName evidence="3">Copper amine oxidase domain protein</fullName>
    </submittedName>
</protein>
<dbReference type="SUPFAM" id="SSF55383">
    <property type="entry name" value="Copper amine oxidase, domain N"/>
    <property type="match status" value="1"/>
</dbReference>
<dbReference type="InterPro" id="IPR017853">
    <property type="entry name" value="GH"/>
</dbReference>
<dbReference type="PANTHER" id="PTHR46066:SF2">
    <property type="entry name" value="CHITINASE DOMAIN-CONTAINING PROTEIN 1"/>
    <property type="match status" value="1"/>
</dbReference>
<feature type="signal peptide" evidence="1">
    <location>
        <begin position="1"/>
        <end position="22"/>
    </location>
</feature>
<dbReference type="SUPFAM" id="SSF51445">
    <property type="entry name" value="(Trans)glycosidases"/>
    <property type="match status" value="1"/>
</dbReference>
<dbReference type="InterPro" id="IPR036582">
    <property type="entry name" value="Mao_N_sf"/>
</dbReference>
<dbReference type="eggNOG" id="COG3858">
    <property type="taxonomic scope" value="Bacteria"/>
</dbReference>
<name>B1I2L9_DESAP</name>
<dbReference type="OrthoDB" id="9769314at2"/>
<proteinExistence type="predicted"/>
<keyword evidence="1" id="KW-0732">Signal</keyword>
<evidence type="ECO:0000259" key="2">
    <source>
        <dbReference type="Pfam" id="PF07833"/>
    </source>
</evidence>
<feature type="domain" description="Copper amine oxidase-like N-terminal" evidence="2">
    <location>
        <begin position="40"/>
        <end position="146"/>
    </location>
</feature>
<dbReference type="Pfam" id="PF07833">
    <property type="entry name" value="Cu_amine_oxidN1"/>
    <property type="match status" value="1"/>
</dbReference>
<organism evidence="3 4">
    <name type="scientific">Desulforudis audaxviator (strain MP104C)</name>
    <dbReference type="NCBI Taxonomy" id="477974"/>
    <lineage>
        <taxon>Bacteria</taxon>
        <taxon>Bacillati</taxon>
        <taxon>Bacillota</taxon>
        <taxon>Clostridia</taxon>
        <taxon>Thermoanaerobacterales</taxon>
        <taxon>Candidatus Desulforudaceae</taxon>
        <taxon>Candidatus Desulforudis</taxon>
    </lineage>
</organism>
<dbReference type="PANTHER" id="PTHR46066">
    <property type="entry name" value="CHITINASE DOMAIN-CONTAINING PROTEIN 1 FAMILY MEMBER"/>
    <property type="match status" value="1"/>
</dbReference>
<dbReference type="HOGENOM" id="CLU_047970_0_0_9"/>